<proteinExistence type="predicted"/>
<evidence type="ECO:0000313" key="2">
    <source>
        <dbReference type="EMBL" id="QQP50347.1"/>
    </source>
</evidence>
<accession>A0A7T8HI70</accession>
<dbReference type="Proteomes" id="UP000595437">
    <property type="component" value="Chromosome 7"/>
</dbReference>
<evidence type="ECO:0000313" key="3">
    <source>
        <dbReference type="Proteomes" id="UP000595437"/>
    </source>
</evidence>
<dbReference type="AlphaFoldDB" id="A0A7T8HI70"/>
<feature type="compositionally biased region" description="Polar residues" evidence="1">
    <location>
        <begin position="14"/>
        <end position="24"/>
    </location>
</feature>
<gene>
    <name evidence="2" type="ORF">FKW44_011330</name>
</gene>
<name>A0A7T8HI70_CALRO</name>
<feature type="region of interest" description="Disordered" evidence="1">
    <location>
        <begin position="1"/>
        <end position="52"/>
    </location>
</feature>
<sequence>MKERLLNKGHWNPANWQRIHSTPHQPLLKSIGKPERHSKGQKSKIPLNLIMR</sequence>
<keyword evidence="3" id="KW-1185">Reference proteome</keyword>
<reference evidence="3" key="1">
    <citation type="submission" date="2021-01" db="EMBL/GenBank/DDBJ databases">
        <title>Caligus Genome Assembly.</title>
        <authorList>
            <person name="Gallardo-Escarate C."/>
        </authorList>
    </citation>
    <scope>NUCLEOTIDE SEQUENCE [LARGE SCALE GENOMIC DNA]</scope>
</reference>
<protein>
    <submittedName>
        <fullName evidence="2">Uncharacterized protein</fullName>
    </submittedName>
</protein>
<organism evidence="2 3">
    <name type="scientific">Caligus rogercresseyi</name>
    <name type="common">Sea louse</name>
    <dbReference type="NCBI Taxonomy" id="217165"/>
    <lineage>
        <taxon>Eukaryota</taxon>
        <taxon>Metazoa</taxon>
        <taxon>Ecdysozoa</taxon>
        <taxon>Arthropoda</taxon>
        <taxon>Crustacea</taxon>
        <taxon>Multicrustacea</taxon>
        <taxon>Hexanauplia</taxon>
        <taxon>Copepoda</taxon>
        <taxon>Siphonostomatoida</taxon>
        <taxon>Caligidae</taxon>
        <taxon>Caligus</taxon>
    </lineage>
</organism>
<dbReference type="EMBL" id="CP045896">
    <property type="protein sequence ID" value="QQP50347.1"/>
    <property type="molecule type" value="Genomic_DNA"/>
</dbReference>
<evidence type="ECO:0000256" key="1">
    <source>
        <dbReference type="SAM" id="MobiDB-lite"/>
    </source>
</evidence>